<evidence type="ECO:0000256" key="2">
    <source>
        <dbReference type="SAM" id="MobiDB-lite"/>
    </source>
</evidence>
<dbReference type="PANTHER" id="PTHR48104:SF30">
    <property type="entry name" value="METACASPASE-1"/>
    <property type="match status" value="1"/>
</dbReference>
<feature type="region of interest" description="Disordered" evidence="2">
    <location>
        <begin position="565"/>
        <end position="586"/>
    </location>
</feature>
<feature type="region of interest" description="Disordered" evidence="2">
    <location>
        <begin position="381"/>
        <end position="485"/>
    </location>
</feature>
<reference evidence="4 5" key="1">
    <citation type="journal article" date="2009" name="Science">
        <title>Green evolution and dynamic adaptations revealed by genomes of the marine picoeukaryotes Micromonas.</title>
        <authorList>
            <person name="Worden A.Z."/>
            <person name="Lee J.H."/>
            <person name="Mock T."/>
            <person name="Rouze P."/>
            <person name="Simmons M.P."/>
            <person name="Aerts A.L."/>
            <person name="Allen A.E."/>
            <person name="Cuvelier M.L."/>
            <person name="Derelle E."/>
            <person name="Everett M.V."/>
            <person name="Foulon E."/>
            <person name="Grimwood J."/>
            <person name="Gundlach H."/>
            <person name="Henrissat B."/>
            <person name="Napoli C."/>
            <person name="McDonald S.M."/>
            <person name="Parker M.S."/>
            <person name="Rombauts S."/>
            <person name="Salamov A."/>
            <person name="Von Dassow P."/>
            <person name="Badger J.H."/>
            <person name="Coutinho P.M."/>
            <person name="Demir E."/>
            <person name="Dubchak I."/>
            <person name="Gentemann C."/>
            <person name="Eikrem W."/>
            <person name="Gready J.E."/>
            <person name="John U."/>
            <person name="Lanier W."/>
            <person name="Lindquist E.A."/>
            <person name="Lucas S."/>
            <person name="Mayer K.F."/>
            <person name="Moreau H."/>
            <person name="Not F."/>
            <person name="Otillar R."/>
            <person name="Panaud O."/>
            <person name="Pangilinan J."/>
            <person name="Paulsen I."/>
            <person name="Piegu B."/>
            <person name="Poliakov A."/>
            <person name="Robbens S."/>
            <person name="Schmutz J."/>
            <person name="Toulza E."/>
            <person name="Wyss T."/>
            <person name="Zelensky A."/>
            <person name="Zhou K."/>
            <person name="Armbrust E.V."/>
            <person name="Bhattacharya D."/>
            <person name="Goodenough U.W."/>
            <person name="Van de Peer Y."/>
            <person name="Grigoriev I.V."/>
        </authorList>
    </citation>
    <scope>NUCLEOTIDE SEQUENCE [LARGE SCALE GENOMIC DNA]</scope>
    <source>
        <strain evidence="4 5">CCMP1545</strain>
    </source>
</reference>
<dbReference type="EMBL" id="GG663738">
    <property type="protein sequence ID" value="EEH57562.1"/>
    <property type="molecule type" value="Genomic_DNA"/>
</dbReference>
<evidence type="ECO:0000313" key="5">
    <source>
        <dbReference type="Proteomes" id="UP000001876"/>
    </source>
</evidence>
<feature type="compositionally biased region" description="Acidic residues" evidence="2">
    <location>
        <begin position="233"/>
        <end position="242"/>
    </location>
</feature>
<evidence type="ECO:0000313" key="4">
    <source>
        <dbReference type="EMBL" id="EEH57562.1"/>
    </source>
</evidence>
<feature type="compositionally biased region" description="Low complexity" evidence="2">
    <location>
        <begin position="849"/>
        <end position="862"/>
    </location>
</feature>
<feature type="compositionally biased region" description="Basic and acidic residues" evidence="2">
    <location>
        <begin position="466"/>
        <end position="481"/>
    </location>
</feature>
<dbReference type="Gene3D" id="3.40.50.1460">
    <property type="match status" value="1"/>
</dbReference>
<feature type="region of interest" description="Disordered" evidence="2">
    <location>
        <begin position="835"/>
        <end position="867"/>
    </location>
</feature>
<feature type="region of interest" description="Disordered" evidence="2">
    <location>
        <begin position="497"/>
        <end position="531"/>
    </location>
</feature>
<dbReference type="KEGG" id="mpp:MICPUCDRAFT_56970"/>
<feature type="region of interest" description="Disordered" evidence="2">
    <location>
        <begin position="1"/>
        <end position="24"/>
    </location>
</feature>
<dbReference type="OrthoDB" id="3223806at2759"/>
<dbReference type="InterPro" id="IPR011600">
    <property type="entry name" value="Pept_C14_caspase"/>
</dbReference>
<name>C1MPN3_MICPC</name>
<feature type="region of interest" description="Disordered" evidence="2">
    <location>
        <begin position="161"/>
        <end position="211"/>
    </location>
</feature>
<proteinExistence type="inferred from homology"/>
<dbReference type="Pfam" id="PF00656">
    <property type="entry name" value="Peptidase_C14"/>
    <property type="match status" value="1"/>
</dbReference>
<dbReference type="eggNOG" id="KOG1546">
    <property type="taxonomic scope" value="Eukaryota"/>
</dbReference>
<dbReference type="AlphaFoldDB" id="C1MPN3"/>
<dbReference type="RefSeq" id="XP_003057611.1">
    <property type="nucleotide sequence ID" value="XM_003057565.1"/>
</dbReference>
<dbReference type="GO" id="GO:0005737">
    <property type="term" value="C:cytoplasm"/>
    <property type="evidence" value="ECO:0007669"/>
    <property type="project" value="TreeGrafter"/>
</dbReference>
<dbReference type="STRING" id="564608.C1MPN3"/>
<dbReference type="GO" id="GO:0004197">
    <property type="term" value="F:cysteine-type endopeptidase activity"/>
    <property type="evidence" value="ECO:0007669"/>
    <property type="project" value="InterPro"/>
</dbReference>
<feature type="compositionally biased region" description="Basic and acidic residues" evidence="2">
    <location>
        <begin position="183"/>
        <end position="199"/>
    </location>
</feature>
<organism evidence="5">
    <name type="scientific">Micromonas pusilla (strain CCMP1545)</name>
    <name type="common">Picoplanktonic green alga</name>
    <dbReference type="NCBI Taxonomy" id="564608"/>
    <lineage>
        <taxon>Eukaryota</taxon>
        <taxon>Viridiplantae</taxon>
        <taxon>Chlorophyta</taxon>
        <taxon>Mamiellophyceae</taxon>
        <taxon>Mamiellales</taxon>
        <taxon>Mamiellaceae</taxon>
        <taxon>Micromonas</taxon>
    </lineage>
</organism>
<accession>C1MPN3</accession>
<comment type="similarity">
    <text evidence="1">Belongs to the peptidase C14B family.</text>
</comment>
<feature type="domain" description="Peptidase C14 caspase" evidence="3">
    <location>
        <begin position="593"/>
        <end position="953"/>
    </location>
</feature>
<evidence type="ECO:0000256" key="1">
    <source>
        <dbReference type="ARBA" id="ARBA00009005"/>
    </source>
</evidence>
<gene>
    <name evidence="4" type="ORF">MICPUCDRAFT_56970</name>
</gene>
<sequence length="989" mass="105804">MAPPAASVATSGARDDAKKTKMKKPVDATNYPARLARYLGDEAFLLASGAISGKDYAIEVEHTLDLIANDESLGAYGKIHALNTLRDGGLISAEQHASYKSKALGRAVAKDVALYVNMEWHSEEGVDPWAFLLDEKEQVDAQIDSQIRESDAIAARLAELDAADAEEERRKRDGPARPPPAKATEEEREKMAARRDAARESAAMNAPTPFPWDVDAAAVANTPRARLSTEGAGAEEDEEEDVPSARDSAAAAEKAAKEIDEYVRALEEKARSVLFLTLVPIRPRWRGESRSLRTFGSGVCFSPPTPRTLSIPNAPRRISTSTDAPFQLHPDVRRLARNDPKMDAPDATALGGYHGSAYVGLDGDGDGVGSGLFEKDAIVKQRAKEREEKEREEKEREEGGDEERKEVPESESAIPKAGEEDAAAVARGEAAKDDDGVPVRAVDEEKEKEKEEKPAKVNVPSNVGDRIVDDPVRDAKDDRGETPPSVIALGAAFIDASAEEDGGTSTADADAPADAAKKEPAPAPAPAPGRATMKARARDEADQASRMADSGQGVNAALFAASREASVGRTTTRGEGGGGGGLNAASFKERAPRGKALLVGANYFAAAAEKNPRLPRLRGSLNDVAAQMRFLRDAYGFKTDAGSMRVLIDEPLPGVNASSSSSSCCGASKRGERDGDAVPTALRSHYYRPPTTTNVKAGIEWLLEDARAGDVLFFHFSGHGTDVPDVDGDEDDGVDEALCTIDVDWETNFGITDDYLREKLFCAVPPGVDCFATFDCCCSGALSDAKAVRTTRGGSGGDGGDASSSAVVAAAKGAGANRFAPPPARVRERITQLARERRRDARKRHAEPDPGADAAPARPGPGLKKAESLRHAAAVKNHLVSLSSSKGDEPALEMKVEREDGVRRGAFTWALEQALRASHDAPESERNLVALTRRATFILRNAGKAQTPELHVKLEDGDDPHGVGWMTEQREAWELAMNERERAAEEERR</sequence>
<keyword evidence="5" id="KW-1185">Reference proteome</keyword>
<dbReference type="InterPro" id="IPR050452">
    <property type="entry name" value="Metacaspase"/>
</dbReference>
<feature type="compositionally biased region" description="Basic and acidic residues" evidence="2">
    <location>
        <begin position="429"/>
        <end position="455"/>
    </location>
</feature>
<feature type="region of interest" description="Disordered" evidence="2">
    <location>
        <begin position="225"/>
        <end position="252"/>
    </location>
</feature>
<dbReference type="GeneID" id="9683422"/>
<dbReference type="Proteomes" id="UP000001876">
    <property type="component" value="Unassembled WGS sequence"/>
</dbReference>
<evidence type="ECO:0000259" key="3">
    <source>
        <dbReference type="Pfam" id="PF00656"/>
    </source>
</evidence>
<feature type="compositionally biased region" description="Basic and acidic residues" evidence="2">
    <location>
        <begin position="381"/>
        <end position="408"/>
    </location>
</feature>
<protein>
    <submittedName>
        <fullName evidence="4">Predicted protein</fullName>
    </submittedName>
</protein>
<dbReference type="PANTHER" id="PTHR48104">
    <property type="entry name" value="METACASPASE-4"/>
    <property type="match status" value="1"/>
</dbReference>
<dbReference type="GO" id="GO:0006508">
    <property type="term" value="P:proteolysis"/>
    <property type="evidence" value="ECO:0007669"/>
    <property type="project" value="InterPro"/>
</dbReference>